<dbReference type="RefSeq" id="WP_134014467.1">
    <property type="nucleotide sequence ID" value="NZ_SOBH01000002.1"/>
</dbReference>
<organism evidence="3 4">
    <name type="scientific">Litoreibacter halocynthiae</name>
    <dbReference type="NCBI Taxonomy" id="1242689"/>
    <lineage>
        <taxon>Bacteria</taxon>
        <taxon>Pseudomonadati</taxon>
        <taxon>Pseudomonadota</taxon>
        <taxon>Alphaproteobacteria</taxon>
        <taxon>Rhodobacterales</taxon>
        <taxon>Roseobacteraceae</taxon>
        <taxon>Litoreibacter</taxon>
    </lineage>
</organism>
<dbReference type="Proteomes" id="UP000294563">
    <property type="component" value="Unassembled WGS sequence"/>
</dbReference>
<feature type="signal peptide" evidence="2">
    <location>
        <begin position="1"/>
        <end position="26"/>
    </location>
</feature>
<evidence type="ECO:0000313" key="4">
    <source>
        <dbReference type="Proteomes" id="UP000294563"/>
    </source>
</evidence>
<feature type="compositionally biased region" description="Basic and acidic residues" evidence="1">
    <location>
        <begin position="141"/>
        <end position="154"/>
    </location>
</feature>
<protein>
    <recommendedName>
        <fullName evidence="5">DUF2946 family protein</fullName>
    </recommendedName>
</protein>
<accession>A0A4R7LLQ4</accession>
<dbReference type="EMBL" id="SOBH01000002">
    <property type="protein sequence ID" value="TDT75371.1"/>
    <property type="molecule type" value="Genomic_DNA"/>
</dbReference>
<gene>
    <name evidence="3" type="ORF">BDE40_2100</name>
</gene>
<comment type="caution">
    <text evidence="3">The sequence shown here is derived from an EMBL/GenBank/DDBJ whole genome shotgun (WGS) entry which is preliminary data.</text>
</comment>
<dbReference type="AlphaFoldDB" id="A0A4R7LLQ4"/>
<dbReference type="OrthoDB" id="7876461at2"/>
<name>A0A4R7LLQ4_9RHOB</name>
<sequence>MKTALPLLFRLLLTVCLVVYGPIAMAATNTGGASFSMEICADGVARTVRVDADGVPVEPHQECQDCLICCETTGAHPNIVTEAGLNILTLDVALERTPYQTPSFLKRTIRPMPRAPPVMHLSVLSQLNLINPDQSLMGQHKSSDGRSFFKDATA</sequence>
<keyword evidence="2" id="KW-0732">Signal</keyword>
<evidence type="ECO:0008006" key="5">
    <source>
        <dbReference type="Google" id="ProtNLM"/>
    </source>
</evidence>
<evidence type="ECO:0000313" key="3">
    <source>
        <dbReference type="EMBL" id="TDT75371.1"/>
    </source>
</evidence>
<keyword evidence="4" id="KW-1185">Reference proteome</keyword>
<proteinExistence type="predicted"/>
<feature type="region of interest" description="Disordered" evidence="1">
    <location>
        <begin position="135"/>
        <end position="154"/>
    </location>
</feature>
<feature type="chain" id="PRO_5020724046" description="DUF2946 family protein" evidence="2">
    <location>
        <begin position="27"/>
        <end position="154"/>
    </location>
</feature>
<evidence type="ECO:0000256" key="1">
    <source>
        <dbReference type="SAM" id="MobiDB-lite"/>
    </source>
</evidence>
<reference evidence="3 4" key="1">
    <citation type="submission" date="2019-03" db="EMBL/GenBank/DDBJ databases">
        <title>Genomic Encyclopedia of Archaeal and Bacterial Type Strains, Phase II (KMG-II): from individual species to whole genera.</title>
        <authorList>
            <person name="Goeker M."/>
        </authorList>
    </citation>
    <scope>NUCLEOTIDE SEQUENCE [LARGE SCALE GENOMIC DNA]</scope>
    <source>
        <strain evidence="3 4">DSM 29467</strain>
    </source>
</reference>
<evidence type="ECO:0000256" key="2">
    <source>
        <dbReference type="SAM" id="SignalP"/>
    </source>
</evidence>